<feature type="transmembrane region" description="Helical" evidence="1">
    <location>
        <begin position="488"/>
        <end position="510"/>
    </location>
</feature>
<dbReference type="PANTHER" id="PTHR46825:SF9">
    <property type="entry name" value="BETA-LACTAMASE-RELATED DOMAIN-CONTAINING PROTEIN"/>
    <property type="match status" value="1"/>
</dbReference>
<evidence type="ECO:0000259" key="2">
    <source>
        <dbReference type="Pfam" id="PF00144"/>
    </source>
</evidence>
<dbReference type="RefSeq" id="WP_104009009.1">
    <property type="nucleotide sequence ID" value="NZ_FNVD01000018.1"/>
</dbReference>
<dbReference type="SUPFAM" id="SSF56601">
    <property type="entry name" value="beta-lactamase/transpeptidase-like"/>
    <property type="match status" value="1"/>
</dbReference>
<dbReference type="Pfam" id="PF00144">
    <property type="entry name" value="Beta-lactamase"/>
    <property type="match status" value="1"/>
</dbReference>
<feature type="domain" description="Beta-lactamase-related" evidence="2">
    <location>
        <begin position="38"/>
        <end position="353"/>
    </location>
</feature>
<evidence type="ECO:0000256" key="1">
    <source>
        <dbReference type="SAM" id="Phobius"/>
    </source>
</evidence>
<organism evidence="3 4">
    <name type="scientific">Jhaorihella thermophila</name>
    <dbReference type="NCBI Taxonomy" id="488547"/>
    <lineage>
        <taxon>Bacteria</taxon>
        <taxon>Pseudomonadati</taxon>
        <taxon>Pseudomonadota</taxon>
        <taxon>Alphaproteobacteria</taxon>
        <taxon>Rhodobacterales</taxon>
        <taxon>Paracoccaceae</taxon>
        <taxon>Jhaorihella</taxon>
    </lineage>
</organism>
<dbReference type="Gene3D" id="3.40.710.10">
    <property type="entry name" value="DD-peptidase/beta-lactamase superfamily"/>
    <property type="match status" value="1"/>
</dbReference>
<evidence type="ECO:0000313" key="3">
    <source>
        <dbReference type="EMBL" id="SEG23002.1"/>
    </source>
</evidence>
<dbReference type="AlphaFoldDB" id="A0A1H5YH12"/>
<dbReference type="Proteomes" id="UP000236742">
    <property type="component" value="Unassembled WGS sequence"/>
</dbReference>
<keyword evidence="1" id="KW-1133">Transmembrane helix</keyword>
<dbReference type="OrthoDB" id="7791015at2"/>
<proteinExistence type="predicted"/>
<accession>A0A1H5YH12</accession>
<reference evidence="3 4" key="1">
    <citation type="submission" date="2016-10" db="EMBL/GenBank/DDBJ databases">
        <authorList>
            <person name="de Groot N.N."/>
        </authorList>
    </citation>
    <scope>NUCLEOTIDE SEQUENCE [LARGE SCALE GENOMIC DNA]</scope>
    <source>
        <strain evidence="3 4">DSM 23413</strain>
    </source>
</reference>
<gene>
    <name evidence="3" type="ORF">SAMN05421751_11810</name>
</gene>
<dbReference type="InterPro" id="IPR050491">
    <property type="entry name" value="AmpC-like"/>
</dbReference>
<dbReference type="PANTHER" id="PTHR46825">
    <property type="entry name" value="D-ALANYL-D-ALANINE-CARBOXYPEPTIDASE/ENDOPEPTIDASE AMPH"/>
    <property type="match status" value="1"/>
</dbReference>
<keyword evidence="1" id="KW-0472">Membrane</keyword>
<dbReference type="InterPro" id="IPR001466">
    <property type="entry name" value="Beta-lactam-related"/>
</dbReference>
<protein>
    <submittedName>
        <fullName evidence="3">CubicO group peptidase, beta-lactamase class C family</fullName>
    </submittedName>
</protein>
<keyword evidence="4" id="KW-1185">Reference proteome</keyword>
<feature type="transmembrane region" description="Helical" evidence="1">
    <location>
        <begin position="567"/>
        <end position="589"/>
    </location>
</feature>
<name>A0A1H5YH12_9RHOB</name>
<feature type="transmembrane region" description="Helical" evidence="1">
    <location>
        <begin position="522"/>
        <end position="547"/>
    </location>
</feature>
<evidence type="ECO:0000313" key="4">
    <source>
        <dbReference type="Proteomes" id="UP000236742"/>
    </source>
</evidence>
<dbReference type="InterPro" id="IPR012338">
    <property type="entry name" value="Beta-lactam/transpept-like"/>
</dbReference>
<sequence length="628" mass="66111">MQQSAQILVIALLVALTLTLAMPLRADGTDEAVLAARLDALADGFMRQERVPGAIAVVVAGDTTILRGYGLADLEAETPVSQNDTRFEIGSITKLFTWIAVMMLVEEGAVGLHDDITPILPESLVPGDAPLTLAQLVSHRPGFEESFAIFDDAIASLPRAEALAAAAPEQVFPRGEVTSYSNWGAALAGHVVETLAGMPWEDFVETRILDPLGMEDTTTGEAGRSDDQPPLSVSYRVQDGIAHPAFRIDIGAFAPAGGMASTAADMERFLQFLMSDGAVGDTRLLEPESMAAMRTRLFDDRPDAADMAHGFQSRPFFGTMLYGHGGGLNEFLSNLLFIPEIGAGVFISQNGGAGTSLPFLVPELLLSELATDAGLALQAPAPPPDAIDRAAEAAGLYLTNRRPFSGRGKIFGALGPLVVTALPDGALLLPTNTDPVPLRFEPIGPDLWQNDQGARVFFLRDVDDRVFRMADGTGAQTWDRAKGLANPVWIAVTFGVAVLLSLTTLAGLVWRHGLAGGSRQGTLAAGMAAVCAVAVLTFLAACVAAALAATRLGSEFLFDQPQTTLAAVFFLANAVVVVAGLMALSVALAVHAPGWSLFRKLHHGVFAVALLAFGGMLLHWDLAFGGPI</sequence>
<keyword evidence="1" id="KW-0812">Transmembrane</keyword>
<feature type="transmembrane region" description="Helical" evidence="1">
    <location>
        <begin position="601"/>
        <end position="620"/>
    </location>
</feature>
<dbReference type="EMBL" id="FNVD01000018">
    <property type="protein sequence ID" value="SEG23002.1"/>
    <property type="molecule type" value="Genomic_DNA"/>
</dbReference>